<protein>
    <submittedName>
        <fullName evidence="2">Uncharacterized protein</fullName>
    </submittedName>
</protein>
<evidence type="ECO:0000313" key="3">
    <source>
        <dbReference type="Proteomes" id="UP000000620"/>
    </source>
</evidence>
<organism evidence="2 3">
    <name type="scientific">Mycobacterium phage Nigel</name>
    <dbReference type="NCBI Taxonomy" id="543152"/>
    <lineage>
        <taxon>Viruses</taxon>
        <taxon>Duplodnaviria</taxon>
        <taxon>Heunggongvirae</taxon>
        <taxon>Uroviricota</taxon>
        <taxon>Caudoviricetes</taxon>
        <taxon>Bclasvirinae</taxon>
        <taxon>Coopervirus</taxon>
        <taxon>Coopervirus nigel</taxon>
    </lineage>
</organism>
<sequence length="163" mass="18447">MASMRDWLGWWFIVMPVCLAISWSIDQWIGWPFSWRDAVVGVLLAFIVRVLLLRRRAGQRAEVLATAPPIVDPATEVSPGTTMVALVAAWGDRPWWAPWRPCHTDHVTLAETTLDRPLMGHVRVGLAADRFVVLDDLGALLEYHGWREHFRPGSTVTAVVRTR</sequence>
<dbReference type="RefSeq" id="YP_002003917.1">
    <property type="nucleotide sequence ID" value="NC_011044.1"/>
</dbReference>
<dbReference type="EMBL" id="EU770221">
    <property type="protein sequence ID" value="ACF05081.1"/>
    <property type="molecule type" value="Genomic_DNA"/>
</dbReference>
<accession>B3VM07</accession>
<evidence type="ECO:0000256" key="1">
    <source>
        <dbReference type="SAM" id="Phobius"/>
    </source>
</evidence>
<name>B3VM07_9CAUD</name>
<keyword evidence="1" id="KW-1133">Transmembrane helix</keyword>
<keyword evidence="1" id="KW-0472">Membrane</keyword>
<keyword evidence="3" id="KW-1185">Reference proteome</keyword>
<gene>
    <name evidence="2" type="ORF">Nigel_78</name>
</gene>
<feature type="transmembrane region" description="Helical" evidence="1">
    <location>
        <begin position="31"/>
        <end position="52"/>
    </location>
</feature>
<feature type="transmembrane region" description="Helical" evidence="1">
    <location>
        <begin position="7"/>
        <end position="25"/>
    </location>
</feature>
<dbReference type="OrthoDB" id="14932at10239"/>
<reference evidence="2 3" key="1">
    <citation type="submission" date="2008-05" db="EMBL/GenBank/DDBJ databases">
        <authorList>
            <person name="Scanlon M.A."/>
            <person name="Jacobs-Sera D."/>
            <person name="Hendrix R.W."/>
            <person name="Hatfull G.H."/>
        </authorList>
    </citation>
    <scope>NUCLEOTIDE SEQUENCE [LARGE SCALE GENOMIC DNA]</scope>
</reference>
<dbReference type="GeneID" id="6449976"/>
<dbReference type="Proteomes" id="UP000000620">
    <property type="component" value="Segment"/>
</dbReference>
<keyword evidence="1" id="KW-0812">Transmembrane</keyword>
<dbReference type="KEGG" id="vg:6449976"/>
<proteinExistence type="predicted"/>
<evidence type="ECO:0000313" key="2">
    <source>
        <dbReference type="EMBL" id="ACF05081.1"/>
    </source>
</evidence>